<feature type="chain" id="PRO_5011482274" evidence="1">
    <location>
        <begin position="25"/>
        <end position="200"/>
    </location>
</feature>
<dbReference type="Pfam" id="PF20125">
    <property type="entry name" value="DUF6515"/>
    <property type="match status" value="1"/>
</dbReference>
<proteinExistence type="predicted"/>
<dbReference type="InterPro" id="IPR045398">
    <property type="entry name" value="DUF6515"/>
</dbReference>
<evidence type="ECO:0000256" key="1">
    <source>
        <dbReference type="SAM" id="SignalP"/>
    </source>
</evidence>
<gene>
    <name evidence="2" type="ORF">SAMN04490243_2265</name>
</gene>
<dbReference type="Proteomes" id="UP000199534">
    <property type="component" value="Unassembled WGS sequence"/>
</dbReference>
<keyword evidence="1" id="KW-0732">Signal</keyword>
<dbReference type="EMBL" id="FOYQ01000002">
    <property type="protein sequence ID" value="SFR49493.1"/>
    <property type="molecule type" value="Genomic_DNA"/>
</dbReference>
<evidence type="ECO:0000313" key="2">
    <source>
        <dbReference type="EMBL" id="SFR49493.1"/>
    </source>
</evidence>
<accession>A0A1I6H4Y3</accession>
<reference evidence="2 3" key="1">
    <citation type="submission" date="2016-10" db="EMBL/GenBank/DDBJ databases">
        <authorList>
            <person name="de Groot N.N."/>
        </authorList>
    </citation>
    <scope>NUCLEOTIDE SEQUENCE [LARGE SCALE GENOMIC DNA]</scope>
    <source>
        <strain evidence="2 3">DSM 21019</strain>
    </source>
</reference>
<name>A0A1I6H4Y3_9FLAO</name>
<keyword evidence="3" id="KW-1185">Reference proteome</keyword>
<protein>
    <submittedName>
        <fullName evidence="2">Uncharacterized protein</fullName>
    </submittedName>
</protein>
<feature type="signal peptide" evidence="1">
    <location>
        <begin position="1"/>
        <end position="24"/>
    </location>
</feature>
<dbReference type="RefSeq" id="WP_143099968.1">
    <property type="nucleotide sequence ID" value="NZ_FOYQ01000002.1"/>
</dbReference>
<organism evidence="2 3">
    <name type="scientific">Robiginitalea myxolifaciens</name>
    <dbReference type="NCBI Taxonomy" id="400055"/>
    <lineage>
        <taxon>Bacteria</taxon>
        <taxon>Pseudomonadati</taxon>
        <taxon>Bacteroidota</taxon>
        <taxon>Flavobacteriia</taxon>
        <taxon>Flavobacteriales</taxon>
        <taxon>Flavobacteriaceae</taxon>
        <taxon>Robiginitalea</taxon>
    </lineage>
</organism>
<sequence>MKSTLFFGLTLLALLFCVPATVEAQNSARRTTTVVKVDRTKRSAVRRKNRRVRKRVNRRVNRRVARRTLRRLPAGTRVVAFRSVNYYPVRGMYYVSRRGVYVRTFPPIGFRVRTLTVAPIRIVVRNRPYWYSEGVFYQKQGEDYEVVETPVGAVVPDLPEDAEEFDFSDVPSYELNNAVYQEVDEGFEIVEILEDEEEEN</sequence>
<dbReference type="OrthoDB" id="952191at2"/>
<evidence type="ECO:0000313" key="3">
    <source>
        <dbReference type="Proteomes" id="UP000199534"/>
    </source>
</evidence>
<dbReference type="AlphaFoldDB" id="A0A1I6H4Y3"/>
<dbReference type="STRING" id="400055.SAMN04490243_2265"/>